<gene>
    <name evidence="1" type="ORF">MFMK1_003617</name>
</gene>
<name>A0AAU0UTG9_9FIRM</name>
<dbReference type="RefSeq" id="WP_366923125.1">
    <property type="nucleotide sequence ID" value="NZ_CP121694.1"/>
</dbReference>
<dbReference type="PROSITE" id="PS51257">
    <property type="entry name" value="PROKAR_LIPOPROTEIN"/>
    <property type="match status" value="1"/>
</dbReference>
<proteinExistence type="predicted"/>
<evidence type="ECO:0000313" key="1">
    <source>
        <dbReference type="EMBL" id="WRO23749.1"/>
    </source>
</evidence>
<dbReference type="SUPFAM" id="SSF109998">
    <property type="entry name" value="Triger factor/SurA peptide-binding domain-like"/>
    <property type="match status" value="1"/>
</dbReference>
<dbReference type="Pfam" id="PF13624">
    <property type="entry name" value="SurA_N_3"/>
    <property type="match status" value="1"/>
</dbReference>
<dbReference type="InterPro" id="IPR027304">
    <property type="entry name" value="Trigger_fact/SurA_dom_sf"/>
</dbReference>
<dbReference type="KEGG" id="dbc:MFMK1_003617"/>
<keyword evidence="2" id="KW-1185">Reference proteome</keyword>
<accession>A0AAU0UTG9</accession>
<sequence>MFFKRRSDKHLSKIILMAILVLGLIIIGCTPSKPKEVKDQEVRNEIGETIIMEIEGQQVTRREFESKIQTIKDNMARMEEFPEDWPSEDTKAKVTKQLEVMKSYAPKLIAYASLLSDYTQYAAAKKLGISVSQEKINKQVEATRERIDELPEDIQNYIDTVGEKYYWETYLPRGYERALARAELRNKITSEKGKEGWDEYRFDLIKETDVKVIDPELEGLEKERALDYLEEFNVASK</sequence>
<organism evidence="1 2">
    <name type="scientific">Metallumcola ferriviriculae</name>
    <dbReference type="NCBI Taxonomy" id="3039180"/>
    <lineage>
        <taxon>Bacteria</taxon>
        <taxon>Bacillati</taxon>
        <taxon>Bacillota</taxon>
        <taxon>Clostridia</taxon>
        <taxon>Neomoorellales</taxon>
        <taxon>Desulfitibacteraceae</taxon>
        <taxon>Metallumcola</taxon>
    </lineage>
</organism>
<reference evidence="1 2" key="1">
    <citation type="submission" date="2023-04" db="EMBL/GenBank/DDBJ databases">
        <authorList>
            <person name="Hsu D."/>
        </authorList>
    </citation>
    <scope>NUCLEOTIDE SEQUENCE [LARGE SCALE GENOMIC DNA]</scope>
    <source>
        <strain evidence="1 2">MK1</strain>
    </source>
</reference>
<dbReference type="Proteomes" id="UP001329915">
    <property type="component" value="Chromosome"/>
</dbReference>
<evidence type="ECO:0000313" key="2">
    <source>
        <dbReference type="Proteomes" id="UP001329915"/>
    </source>
</evidence>
<dbReference type="AlphaFoldDB" id="A0AAU0UTG9"/>
<protein>
    <submittedName>
        <fullName evidence="1">SurA N-terminal domain-containing protein</fullName>
    </submittedName>
</protein>
<dbReference type="EMBL" id="CP121694">
    <property type="protein sequence ID" value="WRO23749.1"/>
    <property type="molecule type" value="Genomic_DNA"/>
</dbReference>